<reference evidence="9" key="1">
    <citation type="journal article" date="2021" name="PeerJ">
        <title>Extensive microbial diversity within the chicken gut microbiome revealed by metagenomics and culture.</title>
        <authorList>
            <person name="Gilroy R."/>
            <person name="Ravi A."/>
            <person name="Getino M."/>
            <person name="Pursley I."/>
            <person name="Horton D.L."/>
            <person name="Alikhan N.F."/>
            <person name="Baker D."/>
            <person name="Gharbi K."/>
            <person name="Hall N."/>
            <person name="Watson M."/>
            <person name="Adriaenssens E.M."/>
            <person name="Foster-Nyarko E."/>
            <person name="Jarju S."/>
            <person name="Secka A."/>
            <person name="Antonio M."/>
            <person name="Oren A."/>
            <person name="Chaudhuri R.R."/>
            <person name="La Ragione R."/>
            <person name="Hildebrand F."/>
            <person name="Pallen M.J."/>
        </authorList>
    </citation>
    <scope>NUCLEOTIDE SEQUENCE</scope>
    <source>
        <strain evidence="9">F6-6636</strain>
    </source>
</reference>
<dbReference type="AlphaFoldDB" id="A0A948TKB9"/>
<evidence type="ECO:0000259" key="8">
    <source>
        <dbReference type="PROSITE" id="PS50249"/>
    </source>
</evidence>
<dbReference type="SUPFAM" id="SSF47781">
    <property type="entry name" value="RuvA domain 2-like"/>
    <property type="match status" value="1"/>
</dbReference>
<dbReference type="Pfam" id="PF20582">
    <property type="entry name" value="UPF0758_N"/>
    <property type="match status" value="1"/>
</dbReference>
<dbReference type="GO" id="GO:0008237">
    <property type="term" value="F:metallopeptidase activity"/>
    <property type="evidence" value="ECO:0007669"/>
    <property type="project" value="UniProtKB-KW"/>
</dbReference>
<dbReference type="CDD" id="cd08071">
    <property type="entry name" value="MPN_DUF2466"/>
    <property type="match status" value="1"/>
</dbReference>
<dbReference type="Pfam" id="PF04002">
    <property type="entry name" value="RadC"/>
    <property type="match status" value="1"/>
</dbReference>
<evidence type="ECO:0000256" key="1">
    <source>
        <dbReference type="ARBA" id="ARBA00010243"/>
    </source>
</evidence>
<evidence type="ECO:0000256" key="7">
    <source>
        <dbReference type="RuleBase" id="RU003797"/>
    </source>
</evidence>
<dbReference type="InterPro" id="IPR010994">
    <property type="entry name" value="RuvA_2-like"/>
</dbReference>
<name>A0A948TKB9_9LACO</name>
<evidence type="ECO:0000256" key="6">
    <source>
        <dbReference type="ARBA" id="ARBA00023049"/>
    </source>
</evidence>
<feature type="domain" description="MPN" evidence="8">
    <location>
        <begin position="101"/>
        <end position="223"/>
    </location>
</feature>
<accession>A0A948TKB9</accession>
<dbReference type="InterPro" id="IPR020891">
    <property type="entry name" value="UPF0758_CS"/>
</dbReference>
<gene>
    <name evidence="9" type="primary">radC</name>
    <name evidence="9" type="ORF">H9901_05170</name>
</gene>
<keyword evidence="2" id="KW-0645">Protease</keyword>
<dbReference type="EMBL" id="JAHLFS010000063">
    <property type="protein sequence ID" value="MBU3852071.1"/>
    <property type="molecule type" value="Genomic_DNA"/>
</dbReference>
<evidence type="ECO:0000256" key="2">
    <source>
        <dbReference type="ARBA" id="ARBA00022670"/>
    </source>
</evidence>
<dbReference type="PANTHER" id="PTHR30471">
    <property type="entry name" value="DNA REPAIR PROTEIN RADC"/>
    <property type="match status" value="1"/>
</dbReference>
<proteinExistence type="inferred from homology"/>
<keyword evidence="3" id="KW-0479">Metal-binding</keyword>
<dbReference type="InterPro" id="IPR037518">
    <property type="entry name" value="MPN"/>
</dbReference>
<dbReference type="Proteomes" id="UP000777303">
    <property type="component" value="Unassembled WGS sequence"/>
</dbReference>
<evidence type="ECO:0000313" key="9">
    <source>
        <dbReference type="EMBL" id="MBU3852071.1"/>
    </source>
</evidence>
<dbReference type="InterPro" id="IPR025657">
    <property type="entry name" value="RadC_JAB"/>
</dbReference>
<comment type="similarity">
    <text evidence="1 7">Belongs to the UPF0758 family.</text>
</comment>
<reference evidence="9" key="2">
    <citation type="submission" date="2021-04" db="EMBL/GenBank/DDBJ databases">
        <authorList>
            <person name="Gilroy R."/>
        </authorList>
    </citation>
    <scope>NUCLEOTIDE SEQUENCE</scope>
    <source>
        <strain evidence="9">F6-6636</strain>
    </source>
</reference>
<evidence type="ECO:0000313" key="10">
    <source>
        <dbReference type="Proteomes" id="UP000777303"/>
    </source>
</evidence>
<evidence type="ECO:0000256" key="5">
    <source>
        <dbReference type="ARBA" id="ARBA00022833"/>
    </source>
</evidence>
<comment type="caution">
    <text evidence="9">The sequence shown here is derived from an EMBL/GenBank/DDBJ whole genome shotgun (WGS) entry which is preliminary data.</text>
</comment>
<dbReference type="Gene3D" id="3.40.140.10">
    <property type="entry name" value="Cytidine Deaminase, domain 2"/>
    <property type="match status" value="1"/>
</dbReference>
<dbReference type="NCBIfam" id="NF000642">
    <property type="entry name" value="PRK00024.1"/>
    <property type="match status" value="1"/>
</dbReference>
<dbReference type="PROSITE" id="PS50249">
    <property type="entry name" value="MPN"/>
    <property type="match status" value="1"/>
</dbReference>
<sequence length="223" mass="25113">MYVKDAKQRLPREQLLDYGVQTLTDQQLLMILLRSGTKKMPIAKLAASLLKIYPHLAGLPMATIDELLALEGIGLTKACELKAICELSQRIQKRQTLRFGTVVSSQIIGEHMIAMFAGINQEKLVVLYLDTKNQILQQQEIYVGTLNSSVAHPREIFYYAVRFAAARFILVHNHPSGQPQPSREDIQFTQRIIKCGALLGIECLDHLIIGADQYVSLKEEKLI</sequence>
<evidence type="ECO:0000256" key="3">
    <source>
        <dbReference type="ARBA" id="ARBA00022723"/>
    </source>
</evidence>
<dbReference type="GO" id="GO:0006508">
    <property type="term" value="P:proteolysis"/>
    <property type="evidence" value="ECO:0007669"/>
    <property type="project" value="UniProtKB-KW"/>
</dbReference>
<dbReference type="NCBIfam" id="TIGR00608">
    <property type="entry name" value="radc"/>
    <property type="match status" value="1"/>
</dbReference>
<keyword evidence="5" id="KW-0862">Zinc</keyword>
<dbReference type="PROSITE" id="PS01302">
    <property type="entry name" value="UPF0758"/>
    <property type="match status" value="1"/>
</dbReference>
<protein>
    <submittedName>
        <fullName evidence="9">DNA repair protein RadC</fullName>
    </submittedName>
</protein>
<dbReference type="InterPro" id="IPR001405">
    <property type="entry name" value="UPF0758"/>
</dbReference>
<dbReference type="GO" id="GO:0046872">
    <property type="term" value="F:metal ion binding"/>
    <property type="evidence" value="ECO:0007669"/>
    <property type="project" value="UniProtKB-KW"/>
</dbReference>
<keyword evidence="4" id="KW-0378">Hydrolase</keyword>
<keyword evidence="6" id="KW-0482">Metalloprotease</keyword>
<dbReference type="InterPro" id="IPR046778">
    <property type="entry name" value="UPF0758_N"/>
</dbReference>
<dbReference type="PANTHER" id="PTHR30471:SF3">
    <property type="entry name" value="UPF0758 PROTEIN YEES-RELATED"/>
    <property type="match status" value="1"/>
</dbReference>
<organism evidence="9 10">
    <name type="scientific">Candidatus Paralactobacillus gallistercoris</name>
    <dbReference type="NCBI Taxonomy" id="2838724"/>
    <lineage>
        <taxon>Bacteria</taxon>
        <taxon>Bacillati</taxon>
        <taxon>Bacillota</taxon>
        <taxon>Bacilli</taxon>
        <taxon>Lactobacillales</taxon>
        <taxon>Lactobacillaceae</taxon>
        <taxon>Lactobacillus</taxon>
    </lineage>
</organism>
<evidence type="ECO:0000256" key="4">
    <source>
        <dbReference type="ARBA" id="ARBA00022801"/>
    </source>
</evidence>